<dbReference type="Pfam" id="PF02537">
    <property type="entry name" value="CRCB"/>
    <property type="match status" value="1"/>
</dbReference>
<protein>
    <recommendedName>
        <fullName evidence="10">Fluoride-specific ion channel FluC</fullName>
    </recommendedName>
</protein>
<organism evidence="11 12">
    <name type="scientific">Virgibacillus byunsanensis</name>
    <dbReference type="NCBI Taxonomy" id="570945"/>
    <lineage>
        <taxon>Bacteria</taxon>
        <taxon>Bacillati</taxon>
        <taxon>Bacillota</taxon>
        <taxon>Bacilli</taxon>
        <taxon>Bacillales</taxon>
        <taxon>Bacillaceae</taxon>
        <taxon>Virgibacillus</taxon>
    </lineage>
</organism>
<comment type="similarity">
    <text evidence="7 10">Belongs to the fluoride channel Fluc/FEX (TC 1.A.43) family.</text>
</comment>
<evidence type="ECO:0000256" key="9">
    <source>
        <dbReference type="ARBA" id="ARBA00049940"/>
    </source>
</evidence>
<evidence type="ECO:0000256" key="3">
    <source>
        <dbReference type="ARBA" id="ARBA00022692"/>
    </source>
</evidence>
<comment type="activity regulation">
    <text evidence="10">Na(+) is not transported, but it plays an essential structural role and its presence is essential for fluoride channel function.</text>
</comment>
<feature type="transmembrane region" description="Helical" evidence="10">
    <location>
        <begin position="67"/>
        <end position="87"/>
    </location>
</feature>
<dbReference type="Proteomes" id="UP001597040">
    <property type="component" value="Unassembled WGS sequence"/>
</dbReference>
<reference evidence="12" key="1">
    <citation type="journal article" date="2019" name="Int. J. Syst. Evol. Microbiol.">
        <title>The Global Catalogue of Microorganisms (GCM) 10K type strain sequencing project: providing services to taxonomists for standard genome sequencing and annotation.</title>
        <authorList>
            <consortium name="The Broad Institute Genomics Platform"/>
            <consortium name="The Broad Institute Genome Sequencing Center for Infectious Disease"/>
            <person name="Wu L."/>
            <person name="Ma J."/>
        </authorList>
    </citation>
    <scope>NUCLEOTIDE SEQUENCE [LARGE SCALE GENOMIC DNA]</scope>
    <source>
        <strain evidence="12">CCUG 56754</strain>
    </source>
</reference>
<keyword evidence="6 10" id="KW-0407">Ion channel</keyword>
<dbReference type="InterPro" id="IPR003691">
    <property type="entry name" value="FluC"/>
</dbReference>
<name>A0ABW3LNK3_9BACI</name>
<feature type="transmembrane region" description="Helical" evidence="10">
    <location>
        <begin position="99"/>
        <end position="122"/>
    </location>
</feature>
<feature type="binding site" evidence="10">
    <location>
        <position position="77"/>
    </location>
    <ligand>
        <name>Na(+)</name>
        <dbReference type="ChEBI" id="CHEBI:29101"/>
        <note>structural</note>
    </ligand>
</feature>
<keyword evidence="10" id="KW-0813">Transport</keyword>
<keyword evidence="5 10" id="KW-0472">Membrane</keyword>
<evidence type="ECO:0000256" key="1">
    <source>
        <dbReference type="ARBA" id="ARBA00004651"/>
    </source>
</evidence>
<keyword evidence="10" id="KW-0406">Ion transport</keyword>
<dbReference type="RefSeq" id="WP_390363336.1">
    <property type="nucleotide sequence ID" value="NZ_JBHTKJ010000043.1"/>
</dbReference>
<evidence type="ECO:0000256" key="7">
    <source>
        <dbReference type="ARBA" id="ARBA00035120"/>
    </source>
</evidence>
<feature type="transmembrane region" description="Helical" evidence="10">
    <location>
        <begin position="35"/>
        <end position="55"/>
    </location>
</feature>
<evidence type="ECO:0000256" key="5">
    <source>
        <dbReference type="ARBA" id="ARBA00023136"/>
    </source>
</evidence>
<comment type="subcellular location">
    <subcellularLocation>
        <location evidence="1 10">Cell membrane</location>
        <topology evidence="1 10">Multi-pass membrane protein</topology>
    </subcellularLocation>
</comment>
<sequence length="131" mass="14022">MNISFKIYMAIGIGGMFGAVGRYSVSILFESVNGFPYATLTVNLIGCFLLSLLLHHEAIKKRLSPEVFAALGTGMLGAFTTFSTFAVETIEMGATQIGLAIFYVIISVFGGLLCCFAGYKLAIGNKKVTRS</sequence>
<dbReference type="PANTHER" id="PTHR28259">
    <property type="entry name" value="FLUORIDE EXPORT PROTEIN 1-RELATED"/>
    <property type="match status" value="1"/>
</dbReference>
<evidence type="ECO:0000256" key="4">
    <source>
        <dbReference type="ARBA" id="ARBA00022989"/>
    </source>
</evidence>
<evidence type="ECO:0000313" key="11">
    <source>
        <dbReference type="EMBL" id="MFD1039678.1"/>
    </source>
</evidence>
<feature type="transmembrane region" description="Helical" evidence="10">
    <location>
        <begin position="7"/>
        <end position="29"/>
    </location>
</feature>
<keyword evidence="2 10" id="KW-1003">Cell membrane</keyword>
<dbReference type="HAMAP" id="MF_00454">
    <property type="entry name" value="FluC"/>
    <property type="match status" value="1"/>
</dbReference>
<proteinExistence type="inferred from homology"/>
<keyword evidence="12" id="KW-1185">Reference proteome</keyword>
<keyword evidence="10" id="KW-0479">Metal-binding</keyword>
<comment type="function">
    <text evidence="9 10">Fluoride-specific ion channel. Important for reducing fluoride concentration in the cell, thus reducing its toxicity.</text>
</comment>
<keyword evidence="10" id="KW-0915">Sodium</keyword>
<evidence type="ECO:0000256" key="6">
    <source>
        <dbReference type="ARBA" id="ARBA00023303"/>
    </source>
</evidence>
<comment type="caution">
    <text evidence="11">The sequence shown here is derived from an EMBL/GenBank/DDBJ whole genome shotgun (WGS) entry which is preliminary data.</text>
</comment>
<comment type="catalytic activity">
    <reaction evidence="8">
        <text>fluoride(in) = fluoride(out)</text>
        <dbReference type="Rhea" id="RHEA:76159"/>
        <dbReference type="ChEBI" id="CHEBI:17051"/>
    </reaction>
    <physiologicalReaction direction="left-to-right" evidence="8">
        <dbReference type="Rhea" id="RHEA:76160"/>
    </physiologicalReaction>
</comment>
<feature type="binding site" evidence="10">
    <location>
        <position position="80"/>
    </location>
    <ligand>
        <name>Na(+)</name>
        <dbReference type="ChEBI" id="CHEBI:29101"/>
        <note>structural</note>
    </ligand>
</feature>
<gene>
    <name evidence="10 11" type="primary">crcB</name>
    <name evidence="10" type="synonym">fluC</name>
    <name evidence="11" type="ORF">ACFQ3N_14910</name>
</gene>
<evidence type="ECO:0000256" key="8">
    <source>
        <dbReference type="ARBA" id="ARBA00035585"/>
    </source>
</evidence>
<evidence type="ECO:0000256" key="2">
    <source>
        <dbReference type="ARBA" id="ARBA00022475"/>
    </source>
</evidence>
<evidence type="ECO:0000256" key="10">
    <source>
        <dbReference type="HAMAP-Rule" id="MF_00454"/>
    </source>
</evidence>
<keyword evidence="3 10" id="KW-0812">Transmembrane</keyword>
<evidence type="ECO:0000313" key="12">
    <source>
        <dbReference type="Proteomes" id="UP001597040"/>
    </source>
</evidence>
<dbReference type="NCBIfam" id="TIGR00494">
    <property type="entry name" value="crcB"/>
    <property type="match status" value="1"/>
</dbReference>
<keyword evidence="4 10" id="KW-1133">Transmembrane helix</keyword>
<dbReference type="PANTHER" id="PTHR28259:SF1">
    <property type="entry name" value="FLUORIDE EXPORT PROTEIN 1-RELATED"/>
    <property type="match status" value="1"/>
</dbReference>
<dbReference type="EMBL" id="JBHTKJ010000043">
    <property type="protein sequence ID" value="MFD1039678.1"/>
    <property type="molecule type" value="Genomic_DNA"/>
</dbReference>
<accession>A0ABW3LNK3</accession>